<protein>
    <submittedName>
        <fullName evidence="4">Uncharacterized protein LOC113472559</fullName>
    </submittedName>
</protein>
<feature type="chain" id="PRO_5018033817" evidence="2">
    <location>
        <begin position="23"/>
        <end position="231"/>
    </location>
</feature>
<dbReference type="AlphaFoldDB" id="A0A3Q0JMY1"/>
<dbReference type="Proteomes" id="UP000079169">
    <property type="component" value="Unplaced"/>
</dbReference>
<evidence type="ECO:0000313" key="4">
    <source>
        <dbReference type="RefSeq" id="XP_026688150.1"/>
    </source>
</evidence>
<evidence type="ECO:0000313" key="3">
    <source>
        <dbReference type="Proteomes" id="UP000079169"/>
    </source>
</evidence>
<dbReference type="PaxDb" id="121845-A0A3Q0JMY1"/>
<dbReference type="KEGG" id="dci:113472559"/>
<gene>
    <name evidence="4" type="primary">LOC113472559</name>
</gene>
<evidence type="ECO:0000256" key="1">
    <source>
        <dbReference type="SAM" id="MobiDB-lite"/>
    </source>
</evidence>
<dbReference type="GeneID" id="113472559"/>
<reference evidence="4" key="1">
    <citation type="submission" date="2025-08" db="UniProtKB">
        <authorList>
            <consortium name="RefSeq"/>
        </authorList>
    </citation>
    <scope>IDENTIFICATION</scope>
</reference>
<keyword evidence="3" id="KW-1185">Reference proteome</keyword>
<sequence>MRSFVVSTTLLLLLLSISSTKSDDQEPEPSPSESGYSGIFQSVKQHLFGSTVDEGETDGQSSSGSEVKDSPSDSSVYSYVRSIPLIKYDVNVTFDKSKLNDVVSSIGKTTSDIKKATTTVLKAPLDVLSTIKNTTSEGITKLKERSENATYTEHLLNIANAIPIINQFGPKITEIRDQIQFIKPGTRPSGSCFVSAWGGLSIYDTEQCAEFEMDLTKAKKWQWFPSPSFAL</sequence>
<keyword evidence="2" id="KW-0732">Signal</keyword>
<evidence type="ECO:0000256" key="2">
    <source>
        <dbReference type="SAM" id="SignalP"/>
    </source>
</evidence>
<organism evidence="3 4">
    <name type="scientific">Diaphorina citri</name>
    <name type="common">Asian citrus psyllid</name>
    <dbReference type="NCBI Taxonomy" id="121845"/>
    <lineage>
        <taxon>Eukaryota</taxon>
        <taxon>Metazoa</taxon>
        <taxon>Ecdysozoa</taxon>
        <taxon>Arthropoda</taxon>
        <taxon>Hexapoda</taxon>
        <taxon>Insecta</taxon>
        <taxon>Pterygota</taxon>
        <taxon>Neoptera</taxon>
        <taxon>Paraneoptera</taxon>
        <taxon>Hemiptera</taxon>
        <taxon>Sternorrhyncha</taxon>
        <taxon>Psylloidea</taxon>
        <taxon>Psyllidae</taxon>
        <taxon>Diaphorininae</taxon>
        <taxon>Diaphorina</taxon>
    </lineage>
</organism>
<dbReference type="RefSeq" id="XP_026688150.1">
    <property type="nucleotide sequence ID" value="XM_026832349.1"/>
</dbReference>
<name>A0A3Q0JMY1_DIACI</name>
<feature type="region of interest" description="Disordered" evidence="1">
    <location>
        <begin position="51"/>
        <end position="75"/>
    </location>
</feature>
<feature type="signal peptide" evidence="2">
    <location>
        <begin position="1"/>
        <end position="22"/>
    </location>
</feature>
<proteinExistence type="predicted"/>
<accession>A0A3Q0JMY1</accession>